<accession>A0A813ZSW1</accession>
<dbReference type="GO" id="GO:0005789">
    <property type="term" value="C:endoplasmic reticulum membrane"/>
    <property type="evidence" value="ECO:0007669"/>
    <property type="project" value="TreeGrafter"/>
</dbReference>
<dbReference type="Gene3D" id="3.40.50.150">
    <property type="entry name" value="Vaccinia Virus protein VP39"/>
    <property type="match status" value="1"/>
</dbReference>
<evidence type="ECO:0000313" key="3">
    <source>
        <dbReference type="Proteomes" id="UP000663879"/>
    </source>
</evidence>
<dbReference type="InterPro" id="IPR029063">
    <property type="entry name" value="SAM-dependent_MTases_sf"/>
</dbReference>
<dbReference type="OrthoDB" id="6352234at2759"/>
<organism evidence="2 3">
    <name type="scientific">Brachionus calyciflorus</name>
    <dbReference type="NCBI Taxonomy" id="104777"/>
    <lineage>
        <taxon>Eukaryota</taxon>
        <taxon>Metazoa</taxon>
        <taxon>Spiralia</taxon>
        <taxon>Gnathifera</taxon>
        <taxon>Rotifera</taxon>
        <taxon>Eurotatoria</taxon>
        <taxon>Monogononta</taxon>
        <taxon>Pseudotrocha</taxon>
        <taxon>Ploima</taxon>
        <taxon>Brachionidae</taxon>
        <taxon>Brachionus</taxon>
    </lineage>
</organism>
<sequence>MINQRFLILFLVVSFVIILAFFNINSSSSYETTEKPLQNKDIFLSEEKECLTVKKLSIIDEWSEIFNASEPQQKIKPDVLLQTLKFMIQEVDEHDPKLIEFVKSLIDQPSNKPFNLHEPNRKDFSQFGEAIYVDQMLNGQRNGFVVEAGALDGERFSNSLFFERERGWSGILIEPLPYSYESILNKNRKMHSINACIAKKTPIVAKFRAYKEGAYSGRNSAIGNSGVGKYDYIYVPCFSLSTILKAINIDKVDFFSLDLEGGEWDVLNSLDLKKINFKLFLIEHGGDMERKEKMTNYMIQHNYALNKTDKVNIYLIKKE</sequence>
<dbReference type="AlphaFoldDB" id="A0A813ZSW1"/>
<keyword evidence="3" id="KW-1185">Reference proteome</keyword>
<dbReference type="GO" id="GO:0005794">
    <property type="term" value="C:Golgi apparatus"/>
    <property type="evidence" value="ECO:0007669"/>
    <property type="project" value="TreeGrafter"/>
</dbReference>
<reference evidence="2" key="1">
    <citation type="submission" date="2021-02" db="EMBL/GenBank/DDBJ databases">
        <authorList>
            <person name="Nowell W R."/>
        </authorList>
    </citation>
    <scope>NUCLEOTIDE SEQUENCE</scope>
    <source>
        <strain evidence="2">Ploen Becks lab</strain>
    </source>
</reference>
<dbReference type="PANTHER" id="PTHR34009">
    <property type="entry name" value="PROTEIN STAR"/>
    <property type="match status" value="1"/>
</dbReference>
<dbReference type="Proteomes" id="UP000663879">
    <property type="component" value="Unassembled WGS sequence"/>
</dbReference>
<dbReference type="GO" id="GO:0006888">
    <property type="term" value="P:endoplasmic reticulum to Golgi vesicle-mediated transport"/>
    <property type="evidence" value="ECO:0007669"/>
    <property type="project" value="TreeGrafter"/>
</dbReference>
<evidence type="ECO:0000259" key="1">
    <source>
        <dbReference type="Pfam" id="PF05050"/>
    </source>
</evidence>
<feature type="domain" description="Methyltransferase FkbM" evidence="1">
    <location>
        <begin position="148"/>
        <end position="303"/>
    </location>
</feature>
<dbReference type="GO" id="GO:0005886">
    <property type="term" value="C:plasma membrane"/>
    <property type="evidence" value="ECO:0007669"/>
    <property type="project" value="TreeGrafter"/>
</dbReference>
<gene>
    <name evidence="2" type="ORF">OXX778_LOCUS11547</name>
</gene>
<dbReference type="GO" id="GO:0031902">
    <property type="term" value="C:late endosome membrane"/>
    <property type="evidence" value="ECO:0007669"/>
    <property type="project" value="TreeGrafter"/>
</dbReference>
<protein>
    <recommendedName>
        <fullName evidence="1">Methyltransferase FkbM domain-containing protein</fullName>
    </recommendedName>
</protein>
<dbReference type="Pfam" id="PF05050">
    <property type="entry name" value="Methyltransf_21"/>
    <property type="match status" value="1"/>
</dbReference>
<dbReference type="InterPro" id="IPR053202">
    <property type="entry name" value="EGF_Rcpt_Signaling_Reg"/>
</dbReference>
<dbReference type="EMBL" id="CAJNOC010001967">
    <property type="protein sequence ID" value="CAF0903979.1"/>
    <property type="molecule type" value="Genomic_DNA"/>
</dbReference>
<name>A0A813ZSW1_9BILA</name>
<evidence type="ECO:0000313" key="2">
    <source>
        <dbReference type="EMBL" id="CAF0903979.1"/>
    </source>
</evidence>
<dbReference type="SUPFAM" id="SSF53335">
    <property type="entry name" value="S-adenosyl-L-methionine-dependent methyltransferases"/>
    <property type="match status" value="1"/>
</dbReference>
<dbReference type="InterPro" id="IPR006342">
    <property type="entry name" value="FkbM_mtfrase"/>
</dbReference>
<comment type="caution">
    <text evidence="2">The sequence shown here is derived from an EMBL/GenBank/DDBJ whole genome shotgun (WGS) entry which is preliminary data.</text>
</comment>
<proteinExistence type="predicted"/>
<dbReference type="GO" id="GO:0016197">
    <property type="term" value="P:endosomal transport"/>
    <property type="evidence" value="ECO:0007669"/>
    <property type="project" value="TreeGrafter"/>
</dbReference>
<dbReference type="PANTHER" id="PTHR34009:SF2">
    <property type="entry name" value="PROTEIN STAR"/>
    <property type="match status" value="1"/>
</dbReference>